<reference evidence="7" key="1">
    <citation type="submission" date="2016-05" db="EMBL/GenBank/DDBJ databases">
        <authorList>
            <person name="Naeem Raeece"/>
        </authorList>
    </citation>
    <scope>NUCLEOTIDE SEQUENCE [LARGE SCALE GENOMIC DNA]</scope>
</reference>
<keyword evidence="2 5" id="KW-0812">Transmembrane</keyword>
<gene>
    <name evidence="6" type="ORF">POVCU1_028430</name>
</gene>
<dbReference type="GO" id="GO:0016020">
    <property type="term" value="C:membrane"/>
    <property type="evidence" value="ECO:0007669"/>
    <property type="project" value="UniProtKB-SubCell"/>
</dbReference>
<evidence type="ECO:0000256" key="5">
    <source>
        <dbReference type="SAM" id="Phobius"/>
    </source>
</evidence>
<evidence type="ECO:0000256" key="4">
    <source>
        <dbReference type="ARBA" id="ARBA00023136"/>
    </source>
</evidence>
<organism evidence="6 7">
    <name type="scientific">Plasmodium ovale curtisi</name>
    <dbReference type="NCBI Taxonomy" id="864141"/>
    <lineage>
        <taxon>Eukaryota</taxon>
        <taxon>Sar</taxon>
        <taxon>Alveolata</taxon>
        <taxon>Apicomplexa</taxon>
        <taxon>Aconoidasida</taxon>
        <taxon>Haemosporida</taxon>
        <taxon>Plasmodiidae</taxon>
        <taxon>Plasmodium</taxon>
        <taxon>Plasmodium (Plasmodium)</taxon>
    </lineage>
</organism>
<dbReference type="EMBL" id="FLQV01000525">
    <property type="protein sequence ID" value="SBS94481.1"/>
    <property type="molecule type" value="Genomic_DNA"/>
</dbReference>
<evidence type="ECO:0000256" key="2">
    <source>
        <dbReference type="ARBA" id="ARBA00022692"/>
    </source>
</evidence>
<evidence type="ECO:0000313" key="6">
    <source>
        <dbReference type="EMBL" id="SBS94481.1"/>
    </source>
</evidence>
<proteinExistence type="predicted"/>
<evidence type="ECO:0000256" key="1">
    <source>
        <dbReference type="ARBA" id="ARBA00004141"/>
    </source>
</evidence>
<accession>A0A1A8WNM6</accession>
<dbReference type="PANTHER" id="PTHR31652:SF0">
    <property type="entry name" value="LIMR FAMILY PROTEIN DDB_G0283707-RELATED"/>
    <property type="match status" value="1"/>
</dbReference>
<dbReference type="Proteomes" id="UP000078546">
    <property type="component" value="Unassembled WGS sequence"/>
</dbReference>
<feature type="transmembrane region" description="Helical" evidence="5">
    <location>
        <begin position="378"/>
        <end position="396"/>
    </location>
</feature>
<feature type="transmembrane region" description="Helical" evidence="5">
    <location>
        <begin position="256"/>
        <end position="279"/>
    </location>
</feature>
<feature type="transmembrane region" description="Helical" evidence="5">
    <location>
        <begin position="78"/>
        <end position="107"/>
    </location>
</feature>
<sequence length="438" mass="50827">MKLEKRKIKIVSDMIEIIVYVNKIFLNLNAKECEIWYPYLKSINKKDFLSHNIRNLEHCKNIVKNDIKMNVDINYNDYLILCISFIGCLLFAFYCGIGMISFPLSFLSTYIHRNKIIKEEHFKSELSLINRNAKRLIEITEALQIQKEQMKNENYFIFFYKNLRYKKEKRVLNYLVHKLEKQYEKLLEGYHNPTSKMSSFISLSLGFLLSILSTGIFLHLVLHVALDWLTSAPHEVTTWPIRDAHNILMKENLQTLWVAVYAFLTAYLLMCAFSGFTFFCSKVGGSREDTIRGGNSRCGYIRVHTCFNLGLIFSLERGDTYLHSLLLNMCLFFLVSSGAVLFSGNLFRRYSSHAHAFVFFDLSLKQLGFIGRIYAHNVLLYVTLAINFLTMIIFMLPTKCDFISSSARSKLLPIMADDKMKEGGKDLESISIMGNTRK</sequence>
<name>A0A1A8WNM6_PLAOA</name>
<dbReference type="PANTHER" id="PTHR31652">
    <property type="entry name" value="LIMR FAMILY PROTEIN DDB_G0283707-RELATED"/>
    <property type="match status" value="1"/>
</dbReference>
<dbReference type="AlphaFoldDB" id="A0A1A8WNM6"/>
<evidence type="ECO:0008006" key="8">
    <source>
        <dbReference type="Google" id="ProtNLM"/>
    </source>
</evidence>
<feature type="transmembrane region" description="Helical" evidence="5">
    <location>
        <begin position="200"/>
        <end position="222"/>
    </location>
</feature>
<keyword evidence="4 5" id="KW-0472">Membrane</keyword>
<comment type="subcellular location">
    <subcellularLocation>
        <location evidence="1">Membrane</location>
        <topology evidence="1">Multi-pass membrane protein</topology>
    </subcellularLocation>
</comment>
<protein>
    <recommendedName>
        <fullName evidence="8">LMBR1 domain-containing protein</fullName>
    </recommendedName>
</protein>
<keyword evidence="3 5" id="KW-1133">Transmembrane helix</keyword>
<evidence type="ECO:0000313" key="7">
    <source>
        <dbReference type="Proteomes" id="UP000078546"/>
    </source>
</evidence>
<evidence type="ECO:0000256" key="3">
    <source>
        <dbReference type="ARBA" id="ARBA00022989"/>
    </source>
</evidence>
<feature type="transmembrane region" description="Helical" evidence="5">
    <location>
        <begin position="321"/>
        <end position="342"/>
    </location>
</feature>